<organism evidence="1 2">
    <name type="scientific">Stentor coeruleus</name>
    <dbReference type="NCBI Taxonomy" id="5963"/>
    <lineage>
        <taxon>Eukaryota</taxon>
        <taxon>Sar</taxon>
        <taxon>Alveolata</taxon>
        <taxon>Ciliophora</taxon>
        <taxon>Postciliodesmatophora</taxon>
        <taxon>Heterotrichea</taxon>
        <taxon>Heterotrichida</taxon>
        <taxon>Stentoridae</taxon>
        <taxon>Stentor</taxon>
    </lineage>
</organism>
<reference evidence="1 2" key="1">
    <citation type="submission" date="2016-11" db="EMBL/GenBank/DDBJ databases">
        <title>The macronuclear genome of Stentor coeruleus: a giant cell with tiny introns.</title>
        <authorList>
            <person name="Slabodnick M."/>
            <person name="Ruby J.G."/>
            <person name="Reiff S.B."/>
            <person name="Swart E.C."/>
            <person name="Gosai S."/>
            <person name="Prabakaran S."/>
            <person name="Witkowska E."/>
            <person name="Larue G.E."/>
            <person name="Fisher S."/>
            <person name="Freeman R.M."/>
            <person name="Gunawardena J."/>
            <person name="Chu W."/>
            <person name="Stover N.A."/>
            <person name="Gregory B.D."/>
            <person name="Nowacki M."/>
            <person name="Derisi J."/>
            <person name="Roy S.W."/>
            <person name="Marshall W.F."/>
            <person name="Sood P."/>
        </authorList>
    </citation>
    <scope>NUCLEOTIDE SEQUENCE [LARGE SCALE GENOMIC DNA]</scope>
    <source>
        <strain evidence="1">WM001</strain>
    </source>
</reference>
<evidence type="ECO:0000313" key="1">
    <source>
        <dbReference type="EMBL" id="OMJ75133.1"/>
    </source>
</evidence>
<dbReference type="Proteomes" id="UP000187209">
    <property type="component" value="Unassembled WGS sequence"/>
</dbReference>
<comment type="caution">
    <text evidence="1">The sequence shown here is derived from an EMBL/GenBank/DDBJ whole genome shotgun (WGS) entry which is preliminary data.</text>
</comment>
<sequence length="223" mass="26782">MKGLKSIDPHCFENSSSRSISSRKVKAETKIRSQFISKGCRKFPKKEYIRCKMIRGHKRILRQIMSNDTYPKEFIESTNYNSYRQEYWNLLQSTFIKYKHILSEIIPVEVGPVNEIMKRKKMKIDHLKRSFNAEFCKEYLEKAETRESYFYYVEFLFSDFDCEKLIKRFGFKCCARDDHDLSCTLKWLLLKHFCSQIMLEDIGIEPYVPEEKFLPLPSLFRVL</sequence>
<evidence type="ECO:0000313" key="2">
    <source>
        <dbReference type="Proteomes" id="UP000187209"/>
    </source>
</evidence>
<proteinExistence type="predicted"/>
<accession>A0A1R2BEG2</accession>
<keyword evidence="2" id="KW-1185">Reference proteome</keyword>
<dbReference type="EMBL" id="MPUH01000708">
    <property type="protein sequence ID" value="OMJ75133.1"/>
    <property type="molecule type" value="Genomic_DNA"/>
</dbReference>
<gene>
    <name evidence="1" type="ORF">SteCoe_25792</name>
</gene>
<dbReference type="OrthoDB" id="321314at2759"/>
<dbReference type="AlphaFoldDB" id="A0A1R2BEG2"/>
<protein>
    <submittedName>
        <fullName evidence="1">Uncharacterized protein</fullName>
    </submittedName>
</protein>
<name>A0A1R2BEG2_9CILI</name>